<feature type="compositionally biased region" description="Basic residues" evidence="1">
    <location>
        <begin position="66"/>
        <end position="83"/>
    </location>
</feature>
<feature type="region of interest" description="Disordered" evidence="1">
    <location>
        <begin position="1"/>
        <end position="31"/>
    </location>
</feature>
<name>A0A4C1X7Z3_EUMVA</name>
<accession>A0A4C1X7Z3</accession>
<protein>
    <submittedName>
        <fullName evidence="2">Uncharacterized protein</fullName>
    </submittedName>
</protein>
<comment type="caution">
    <text evidence="2">The sequence shown here is derived from an EMBL/GenBank/DDBJ whole genome shotgun (WGS) entry which is preliminary data.</text>
</comment>
<organism evidence="2 3">
    <name type="scientific">Eumeta variegata</name>
    <name type="common">Bagworm moth</name>
    <name type="synonym">Eumeta japonica</name>
    <dbReference type="NCBI Taxonomy" id="151549"/>
    <lineage>
        <taxon>Eukaryota</taxon>
        <taxon>Metazoa</taxon>
        <taxon>Ecdysozoa</taxon>
        <taxon>Arthropoda</taxon>
        <taxon>Hexapoda</taxon>
        <taxon>Insecta</taxon>
        <taxon>Pterygota</taxon>
        <taxon>Neoptera</taxon>
        <taxon>Endopterygota</taxon>
        <taxon>Lepidoptera</taxon>
        <taxon>Glossata</taxon>
        <taxon>Ditrysia</taxon>
        <taxon>Tineoidea</taxon>
        <taxon>Psychidae</taxon>
        <taxon>Oiketicinae</taxon>
        <taxon>Eumeta</taxon>
    </lineage>
</organism>
<sequence length="124" mass="13399">MSESTVIDKLQPARGGAEGAPPHSASAPSPEVVVVGAVPLVTQLNRRLPHTHRETRSLPVSESRPRRPRATRPKLPPRPRVANRKADDARRPAPAPAPVSCVLTVRRARARRGPLPDFVALPCL</sequence>
<evidence type="ECO:0000313" key="2">
    <source>
        <dbReference type="EMBL" id="GBP58377.1"/>
    </source>
</evidence>
<dbReference type="Proteomes" id="UP000299102">
    <property type="component" value="Unassembled WGS sequence"/>
</dbReference>
<reference evidence="2 3" key="1">
    <citation type="journal article" date="2019" name="Commun. Biol.">
        <title>The bagworm genome reveals a unique fibroin gene that provides high tensile strength.</title>
        <authorList>
            <person name="Kono N."/>
            <person name="Nakamura H."/>
            <person name="Ohtoshi R."/>
            <person name="Tomita M."/>
            <person name="Numata K."/>
            <person name="Arakawa K."/>
        </authorList>
    </citation>
    <scope>NUCLEOTIDE SEQUENCE [LARGE SCALE GENOMIC DNA]</scope>
</reference>
<evidence type="ECO:0000313" key="3">
    <source>
        <dbReference type="Proteomes" id="UP000299102"/>
    </source>
</evidence>
<evidence type="ECO:0000256" key="1">
    <source>
        <dbReference type="SAM" id="MobiDB-lite"/>
    </source>
</evidence>
<keyword evidence="3" id="KW-1185">Reference proteome</keyword>
<dbReference type="AlphaFoldDB" id="A0A4C1X7Z3"/>
<proteinExistence type="predicted"/>
<feature type="compositionally biased region" description="Low complexity" evidence="1">
    <location>
        <begin position="19"/>
        <end position="31"/>
    </location>
</feature>
<feature type="region of interest" description="Disordered" evidence="1">
    <location>
        <begin position="44"/>
        <end position="96"/>
    </location>
</feature>
<dbReference type="EMBL" id="BGZK01000733">
    <property type="protein sequence ID" value="GBP58377.1"/>
    <property type="molecule type" value="Genomic_DNA"/>
</dbReference>
<gene>
    <name evidence="2" type="ORF">EVAR_40946_1</name>
</gene>